<comment type="caution">
    <text evidence="1">The sequence shown here is derived from an EMBL/GenBank/DDBJ whole genome shotgun (WGS) entry which is preliminary data.</text>
</comment>
<proteinExistence type="predicted"/>
<organism evidence="1 2">
    <name type="scientific">Pleurodeles waltl</name>
    <name type="common">Iberian ribbed newt</name>
    <dbReference type="NCBI Taxonomy" id="8319"/>
    <lineage>
        <taxon>Eukaryota</taxon>
        <taxon>Metazoa</taxon>
        <taxon>Chordata</taxon>
        <taxon>Craniata</taxon>
        <taxon>Vertebrata</taxon>
        <taxon>Euteleostomi</taxon>
        <taxon>Amphibia</taxon>
        <taxon>Batrachia</taxon>
        <taxon>Caudata</taxon>
        <taxon>Salamandroidea</taxon>
        <taxon>Salamandridae</taxon>
        <taxon>Pleurodelinae</taxon>
        <taxon>Pleurodeles</taxon>
    </lineage>
</organism>
<evidence type="ECO:0000313" key="2">
    <source>
        <dbReference type="Proteomes" id="UP001066276"/>
    </source>
</evidence>
<dbReference type="Proteomes" id="UP001066276">
    <property type="component" value="Chromosome 4_2"/>
</dbReference>
<gene>
    <name evidence="1" type="ORF">NDU88_000472</name>
</gene>
<dbReference type="EMBL" id="JANPWB010000008">
    <property type="protein sequence ID" value="KAJ1159968.1"/>
    <property type="molecule type" value="Genomic_DNA"/>
</dbReference>
<evidence type="ECO:0000313" key="1">
    <source>
        <dbReference type="EMBL" id="KAJ1159968.1"/>
    </source>
</evidence>
<name>A0AAV7S784_PLEWA</name>
<accession>A0AAV7S784</accession>
<keyword evidence="2" id="KW-1185">Reference proteome</keyword>
<sequence>MVADPWGPHATLLPLFMYHALNFSINIGKSDLKQGKLLFEKKRRIGTRSRPVFPMPKALTEPCIDCDNDRKAILLVMKSSVKDTDTKIDHLNNAETGISTL</sequence>
<reference evidence="1" key="1">
    <citation type="journal article" date="2022" name="bioRxiv">
        <title>Sequencing and chromosome-scale assembly of the giantPleurodeles waltlgenome.</title>
        <authorList>
            <person name="Brown T."/>
            <person name="Elewa A."/>
            <person name="Iarovenko S."/>
            <person name="Subramanian E."/>
            <person name="Araus A.J."/>
            <person name="Petzold A."/>
            <person name="Susuki M."/>
            <person name="Suzuki K.-i.T."/>
            <person name="Hayashi T."/>
            <person name="Toyoda A."/>
            <person name="Oliveira C."/>
            <person name="Osipova E."/>
            <person name="Leigh N.D."/>
            <person name="Simon A."/>
            <person name="Yun M.H."/>
        </authorList>
    </citation>
    <scope>NUCLEOTIDE SEQUENCE</scope>
    <source>
        <strain evidence="1">20211129_DDA</strain>
        <tissue evidence="1">Liver</tissue>
    </source>
</reference>
<protein>
    <submittedName>
        <fullName evidence="1">Uncharacterized protein</fullName>
    </submittedName>
</protein>
<dbReference type="AlphaFoldDB" id="A0AAV7S784"/>